<dbReference type="STRING" id="296218.AWN68_05215"/>
<keyword evidence="3 6" id="KW-0812">Transmembrane</keyword>
<evidence type="ECO:0000256" key="3">
    <source>
        <dbReference type="ARBA" id="ARBA00022692"/>
    </source>
</evidence>
<organism evidence="8 9">
    <name type="scientific">Roseivirga echinicomitans</name>
    <dbReference type="NCBI Taxonomy" id="296218"/>
    <lineage>
        <taxon>Bacteria</taxon>
        <taxon>Pseudomonadati</taxon>
        <taxon>Bacteroidota</taxon>
        <taxon>Cytophagia</taxon>
        <taxon>Cytophagales</taxon>
        <taxon>Roseivirgaceae</taxon>
        <taxon>Roseivirga</taxon>
    </lineage>
</organism>
<protein>
    <submittedName>
        <fullName evidence="8">Stress-responsive transcriptional regulator</fullName>
    </submittedName>
</protein>
<keyword evidence="9" id="KW-1185">Reference proteome</keyword>
<proteinExistence type="predicted"/>
<evidence type="ECO:0000256" key="5">
    <source>
        <dbReference type="ARBA" id="ARBA00023136"/>
    </source>
</evidence>
<reference evidence="8 9" key="1">
    <citation type="submission" date="2016-01" db="EMBL/GenBank/DDBJ databases">
        <title>Genome sequencing of Roseivirga echinicomitans KMM 6058.</title>
        <authorList>
            <person name="Selvaratnam C."/>
            <person name="Thevarajoo S."/>
            <person name="Goh K.M."/>
            <person name="Ee R."/>
            <person name="Chan K.-G."/>
            <person name="Chong C.S."/>
        </authorList>
    </citation>
    <scope>NUCLEOTIDE SEQUENCE [LARGE SCALE GENOMIC DNA]</scope>
    <source>
        <strain evidence="8 9">KMM 6058</strain>
    </source>
</reference>
<evidence type="ECO:0000313" key="8">
    <source>
        <dbReference type="EMBL" id="KYG79034.1"/>
    </source>
</evidence>
<comment type="subcellular location">
    <subcellularLocation>
        <location evidence="1">Cell membrane</location>
        <topology evidence="1">Single-pass membrane protein</topology>
    </subcellularLocation>
</comment>
<dbReference type="RefSeq" id="WP_084362832.1">
    <property type="nucleotide sequence ID" value="NZ_LRDB01000012.1"/>
</dbReference>
<evidence type="ECO:0000313" key="9">
    <source>
        <dbReference type="Proteomes" id="UP000075615"/>
    </source>
</evidence>
<feature type="transmembrane region" description="Helical" evidence="6">
    <location>
        <begin position="34"/>
        <end position="59"/>
    </location>
</feature>
<dbReference type="Pfam" id="PF04024">
    <property type="entry name" value="PspC"/>
    <property type="match status" value="1"/>
</dbReference>
<dbReference type="InterPro" id="IPR052027">
    <property type="entry name" value="PspC"/>
</dbReference>
<sequence length="62" mass="6816">MSSNRVFKRSSDKVVAGVCGGLAAWLGWDVSLVRVLYVLATIFTAFSGLLVYIILWVVLPQE</sequence>
<accession>A0A150XJY0</accession>
<dbReference type="InterPro" id="IPR007168">
    <property type="entry name" value="Phageshock_PspC_N"/>
</dbReference>
<dbReference type="EMBL" id="LRDB01000012">
    <property type="protein sequence ID" value="KYG79034.1"/>
    <property type="molecule type" value="Genomic_DNA"/>
</dbReference>
<dbReference type="AlphaFoldDB" id="A0A150XJY0"/>
<name>A0A150XJY0_9BACT</name>
<feature type="transmembrane region" description="Helical" evidence="6">
    <location>
        <begin position="12"/>
        <end position="28"/>
    </location>
</feature>
<gene>
    <name evidence="8" type="ORF">AWN68_05215</name>
</gene>
<dbReference type="OrthoDB" id="5772680at2"/>
<evidence type="ECO:0000259" key="7">
    <source>
        <dbReference type="Pfam" id="PF04024"/>
    </source>
</evidence>
<dbReference type="PANTHER" id="PTHR33885:SF3">
    <property type="entry name" value="PHAGE SHOCK PROTEIN C"/>
    <property type="match status" value="1"/>
</dbReference>
<keyword evidence="2" id="KW-1003">Cell membrane</keyword>
<dbReference type="PANTHER" id="PTHR33885">
    <property type="entry name" value="PHAGE SHOCK PROTEIN C"/>
    <property type="match status" value="1"/>
</dbReference>
<keyword evidence="5 6" id="KW-0472">Membrane</keyword>
<evidence type="ECO:0000256" key="2">
    <source>
        <dbReference type="ARBA" id="ARBA00022475"/>
    </source>
</evidence>
<evidence type="ECO:0000256" key="1">
    <source>
        <dbReference type="ARBA" id="ARBA00004162"/>
    </source>
</evidence>
<feature type="domain" description="Phage shock protein PspC N-terminal" evidence="7">
    <location>
        <begin position="5"/>
        <end position="62"/>
    </location>
</feature>
<comment type="caution">
    <text evidence="8">The sequence shown here is derived from an EMBL/GenBank/DDBJ whole genome shotgun (WGS) entry which is preliminary data.</text>
</comment>
<dbReference type="Proteomes" id="UP000075615">
    <property type="component" value="Unassembled WGS sequence"/>
</dbReference>
<keyword evidence="4 6" id="KW-1133">Transmembrane helix</keyword>
<evidence type="ECO:0000256" key="4">
    <source>
        <dbReference type="ARBA" id="ARBA00022989"/>
    </source>
</evidence>
<dbReference type="GO" id="GO:0005886">
    <property type="term" value="C:plasma membrane"/>
    <property type="evidence" value="ECO:0007669"/>
    <property type="project" value="UniProtKB-SubCell"/>
</dbReference>
<evidence type="ECO:0000256" key="6">
    <source>
        <dbReference type="SAM" id="Phobius"/>
    </source>
</evidence>